<dbReference type="Pfam" id="PF08242">
    <property type="entry name" value="Methyltransf_12"/>
    <property type="match status" value="1"/>
</dbReference>
<comment type="caution">
    <text evidence="3">The sequence shown here is derived from an EMBL/GenBank/DDBJ whole genome shotgun (WGS) entry which is preliminary data.</text>
</comment>
<dbReference type="CDD" id="cd02440">
    <property type="entry name" value="AdoMet_MTases"/>
    <property type="match status" value="1"/>
</dbReference>
<dbReference type="Pfam" id="PF13524">
    <property type="entry name" value="Glyco_trans_1_2"/>
    <property type="match status" value="1"/>
</dbReference>
<sequence>MTDFDYYDRVNPDLLKVLPADAAVIIEVGCGAGAMGAQYKRINPHGRYIGVEINQEAAAVAAQRLDEVIVANVEDLEDERLQFEPGSVDCLVYGDVLEHLVDPWAVLQHQVKWLKDEGQVLACIPNIQHWTAIVNLLRGSWEYQDQGLLDRTHLRFFTLDEVKKLFLQAGLQSYEIQTRGRKPPAFQQFQQLMAPVVQGLGIDPKTFETQTGAIQYVVRGIKSEVPPRRLLIQTIIMAPTGCDRPRVLEPDRLSATIPGVRTLSEVRSANVNAALPQEEKVFIWQRTIMDYPEDVVKLKQLLQLGYLIIAEIDDDPLRRPEYEKNLFLSYRGCHGVQTSTEPLANFLRQYNPNVAVFKNQLGYLPPKRTYSDDPTCTIFFGALNREADWQPIMPELNRVLKKYQKQVRVKVLHDRQFFEQLQVKHKEFLPFSPYETYQEVLHSCDVALLPLTPTRINSMKSDLKFLECAGHGVAVVASPTVYENTIIEGETGLIYRSEGEFGKKLESLILDLDLRRGLGQNAYQWVAENRLLSQHYRERHQWYLSLRDRLPQLNQELRDRLPELFDATPGGG</sequence>
<dbReference type="InterPro" id="IPR055259">
    <property type="entry name" value="YkvP/CgeB_Glyco_trans-like"/>
</dbReference>
<dbReference type="Gene3D" id="3.40.50.2000">
    <property type="entry name" value="Glycogen Phosphorylase B"/>
    <property type="match status" value="1"/>
</dbReference>
<dbReference type="EMBL" id="JAMXFF010000002">
    <property type="protein sequence ID" value="MCT7965215.1"/>
    <property type="molecule type" value="Genomic_DNA"/>
</dbReference>
<dbReference type="InterPro" id="IPR029063">
    <property type="entry name" value="SAM-dependent_MTases_sf"/>
</dbReference>
<dbReference type="PANTHER" id="PTHR43861">
    <property type="entry name" value="TRANS-ACONITATE 2-METHYLTRANSFERASE-RELATED"/>
    <property type="match status" value="1"/>
</dbReference>
<organism evidence="3 4">
    <name type="scientific">Laspinema palackyanum D2a</name>
    <dbReference type="NCBI Taxonomy" id="2953684"/>
    <lineage>
        <taxon>Bacteria</taxon>
        <taxon>Bacillati</taxon>
        <taxon>Cyanobacteriota</taxon>
        <taxon>Cyanophyceae</taxon>
        <taxon>Oscillatoriophycideae</taxon>
        <taxon>Oscillatoriales</taxon>
        <taxon>Laspinemataceae</taxon>
        <taxon>Laspinema</taxon>
        <taxon>Laspinema palackyanum</taxon>
    </lineage>
</organism>
<feature type="domain" description="Spore protein YkvP/CgeB glycosyl transferase-like" evidence="2">
    <location>
        <begin position="405"/>
        <end position="528"/>
    </location>
</feature>
<keyword evidence="3" id="KW-0489">Methyltransferase</keyword>
<keyword evidence="4" id="KW-1185">Reference proteome</keyword>
<reference evidence="3 4" key="1">
    <citation type="journal article" date="2022" name="Front. Microbiol.">
        <title>High genomic differentiation and limited gene flow indicate recent cryptic speciation within the genus Laspinema (cyanobacteria).</title>
        <authorList>
            <person name="Stanojkovic A."/>
            <person name="Skoupy S."/>
            <person name="Skaloud P."/>
            <person name="Dvorak P."/>
        </authorList>
    </citation>
    <scope>NUCLEOTIDE SEQUENCE [LARGE SCALE GENOMIC DNA]</scope>
    <source>
        <strain evidence="3 4">D2a</strain>
    </source>
</reference>
<name>A0ABT2MKE2_9CYAN</name>
<dbReference type="GO" id="GO:0008168">
    <property type="term" value="F:methyltransferase activity"/>
    <property type="evidence" value="ECO:0007669"/>
    <property type="project" value="UniProtKB-KW"/>
</dbReference>
<dbReference type="GO" id="GO:0032259">
    <property type="term" value="P:methylation"/>
    <property type="evidence" value="ECO:0007669"/>
    <property type="project" value="UniProtKB-KW"/>
</dbReference>
<dbReference type="RefSeq" id="WP_368004919.1">
    <property type="nucleotide sequence ID" value="NZ_JAMXFF010000002.1"/>
</dbReference>
<evidence type="ECO:0000313" key="3">
    <source>
        <dbReference type="EMBL" id="MCT7965215.1"/>
    </source>
</evidence>
<dbReference type="Proteomes" id="UP001525890">
    <property type="component" value="Unassembled WGS sequence"/>
</dbReference>
<dbReference type="InterPro" id="IPR013217">
    <property type="entry name" value="Methyltransf_12"/>
</dbReference>
<gene>
    <name evidence="3" type="ORF">NG799_02575</name>
</gene>
<proteinExistence type="predicted"/>
<dbReference type="SUPFAM" id="SSF53756">
    <property type="entry name" value="UDP-Glycosyltransferase/glycogen phosphorylase"/>
    <property type="match status" value="1"/>
</dbReference>
<feature type="domain" description="Methyltransferase type 12" evidence="1">
    <location>
        <begin position="26"/>
        <end position="119"/>
    </location>
</feature>
<dbReference type="SUPFAM" id="SSF53335">
    <property type="entry name" value="S-adenosyl-L-methionine-dependent methyltransferases"/>
    <property type="match status" value="1"/>
</dbReference>
<keyword evidence="3" id="KW-0808">Transferase</keyword>
<evidence type="ECO:0000313" key="4">
    <source>
        <dbReference type="Proteomes" id="UP001525890"/>
    </source>
</evidence>
<protein>
    <submittedName>
        <fullName evidence="3">Methyltransferase domain-containing protein</fullName>
    </submittedName>
</protein>
<accession>A0ABT2MKE2</accession>
<evidence type="ECO:0000259" key="1">
    <source>
        <dbReference type="Pfam" id="PF08242"/>
    </source>
</evidence>
<evidence type="ECO:0000259" key="2">
    <source>
        <dbReference type="Pfam" id="PF13524"/>
    </source>
</evidence>
<dbReference type="Gene3D" id="3.40.50.150">
    <property type="entry name" value="Vaccinia Virus protein VP39"/>
    <property type="match status" value="1"/>
</dbReference>